<reference evidence="2 3" key="1">
    <citation type="submission" date="2019-03" db="EMBL/GenBank/DDBJ databases">
        <title>Freshwater and sediment microbial communities from various areas in North America, analyzing microbe dynamics in response to fracking.</title>
        <authorList>
            <person name="Lamendella R."/>
        </authorList>
    </citation>
    <scope>NUCLEOTIDE SEQUENCE [LARGE SCALE GENOMIC DNA]</scope>
    <source>
        <strain evidence="2 3">74A</strain>
    </source>
</reference>
<gene>
    <name evidence="2" type="ORF">EDC91_11445</name>
</gene>
<evidence type="ECO:0000313" key="3">
    <source>
        <dbReference type="Proteomes" id="UP000294832"/>
    </source>
</evidence>
<organism evidence="2 3">
    <name type="scientific">Shewanella fodinae</name>
    <dbReference type="NCBI Taxonomy" id="552357"/>
    <lineage>
        <taxon>Bacteria</taxon>
        <taxon>Pseudomonadati</taxon>
        <taxon>Pseudomonadota</taxon>
        <taxon>Gammaproteobacteria</taxon>
        <taxon>Alteromonadales</taxon>
        <taxon>Shewanellaceae</taxon>
        <taxon>Shewanella</taxon>
    </lineage>
</organism>
<feature type="region of interest" description="Disordered" evidence="1">
    <location>
        <begin position="54"/>
        <end position="86"/>
    </location>
</feature>
<keyword evidence="3" id="KW-1185">Reference proteome</keyword>
<sequence>MTTLTKEEVISQLEAQLSAKEGKKVTIEQSGSWYKIDGGKSLRFSELELMLTPDTKKSASSPKTPAKSVTKQVTTATSNGGKTPKEIWREKLAANPNNQLPRGF</sequence>
<accession>A0A4R2F9R2</accession>
<dbReference type="EMBL" id="SLWF01000014">
    <property type="protein sequence ID" value="TCN83649.1"/>
    <property type="molecule type" value="Genomic_DNA"/>
</dbReference>
<evidence type="ECO:0000256" key="1">
    <source>
        <dbReference type="SAM" id="MobiDB-lite"/>
    </source>
</evidence>
<feature type="compositionally biased region" description="Low complexity" evidence="1">
    <location>
        <begin position="58"/>
        <end position="68"/>
    </location>
</feature>
<comment type="caution">
    <text evidence="2">The sequence shown here is derived from an EMBL/GenBank/DDBJ whole genome shotgun (WGS) entry which is preliminary data.</text>
</comment>
<dbReference type="OrthoDB" id="5772010at2"/>
<name>A0A4R2F9R2_9GAMM</name>
<proteinExistence type="predicted"/>
<dbReference type="AlphaFoldDB" id="A0A4R2F9R2"/>
<evidence type="ECO:0000313" key="2">
    <source>
        <dbReference type="EMBL" id="TCN83649.1"/>
    </source>
</evidence>
<feature type="compositionally biased region" description="Polar residues" evidence="1">
    <location>
        <begin position="69"/>
        <end position="81"/>
    </location>
</feature>
<dbReference type="Proteomes" id="UP000294832">
    <property type="component" value="Unassembled WGS sequence"/>
</dbReference>
<protein>
    <submittedName>
        <fullName evidence="2">Uncharacterized protein</fullName>
    </submittedName>
</protein>